<dbReference type="InterPro" id="IPR046433">
    <property type="entry name" value="ActCoA_hydro"/>
</dbReference>
<feature type="binding site" evidence="3">
    <location>
        <position position="318"/>
    </location>
    <ligand>
        <name>CoA</name>
        <dbReference type="ChEBI" id="CHEBI:57287"/>
    </ligand>
</feature>
<feature type="binding site" evidence="3">
    <location>
        <position position="341"/>
    </location>
    <ligand>
        <name>CoA</name>
        <dbReference type="ChEBI" id="CHEBI:57287"/>
    </ligand>
</feature>
<dbReference type="RefSeq" id="WP_209510684.1">
    <property type="nucleotide sequence ID" value="NZ_JAGGKS010000002.1"/>
</dbReference>
<proteinExistence type="inferred from homology"/>
<comment type="similarity">
    <text evidence="1 3">Belongs to the acetyl-CoA hydrolase/transferase family.</text>
</comment>
<dbReference type="InterPro" id="IPR023990">
    <property type="entry name" value="Butryl-CoA_acetate_CoA_Tfrase"/>
</dbReference>
<comment type="function">
    <text evidence="3">Coenzyme A-transferase that converts butyrate to butyryl-CoA.</text>
</comment>
<evidence type="ECO:0000313" key="7">
    <source>
        <dbReference type="Proteomes" id="UP001519342"/>
    </source>
</evidence>
<dbReference type="PANTHER" id="PTHR21432:SF20">
    <property type="entry name" value="ACETYL-COA HYDROLASE"/>
    <property type="match status" value="1"/>
</dbReference>
<evidence type="ECO:0000259" key="5">
    <source>
        <dbReference type="Pfam" id="PF13336"/>
    </source>
</evidence>
<dbReference type="Pfam" id="PF02550">
    <property type="entry name" value="AcetylCoA_hydro"/>
    <property type="match status" value="1"/>
</dbReference>
<dbReference type="EC" id="2.8.3.-" evidence="3"/>
<evidence type="ECO:0000313" key="6">
    <source>
        <dbReference type="EMBL" id="MBP1924925.1"/>
    </source>
</evidence>
<comment type="catalytic activity">
    <reaction evidence="3">
        <text>butanoate + acetyl-CoA = butanoyl-CoA + acetate</text>
        <dbReference type="Rhea" id="RHEA:30071"/>
        <dbReference type="ChEBI" id="CHEBI:17968"/>
        <dbReference type="ChEBI" id="CHEBI:30089"/>
        <dbReference type="ChEBI" id="CHEBI:57288"/>
        <dbReference type="ChEBI" id="CHEBI:57371"/>
    </reaction>
</comment>
<dbReference type="Pfam" id="PF13336">
    <property type="entry name" value="AcetylCoA_hyd_C"/>
    <property type="match status" value="1"/>
</dbReference>
<dbReference type="SUPFAM" id="SSF100950">
    <property type="entry name" value="NagB/RpiA/CoA transferase-like"/>
    <property type="match status" value="2"/>
</dbReference>
<dbReference type="InterPro" id="IPR026888">
    <property type="entry name" value="AcetylCoA_hyd_C"/>
</dbReference>
<dbReference type="EMBL" id="JAGGKS010000002">
    <property type="protein sequence ID" value="MBP1924925.1"/>
    <property type="molecule type" value="Genomic_DNA"/>
</dbReference>
<protein>
    <recommendedName>
        <fullName evidence="3">Probable butyrate:acetyl-CoA coenzyme A-transferase</fullName>
        <shortName evidence="3">Butyrate CoA-transferase</shortName>
        <ecNumber evidence="3">2.8.3.-</ecNumber>
    </recommendedName>
</protein>
<dbReference type="Gene3D" id="3.40.1080.10">
    <property type="entry name" value="Glutaconate Coenzyme A-transferase"/>
    <property type="match status" value="1"/>
</dbReference>
<evidence type="ECO:0000256" key="3">
    <source>
        <dbReference type="HAMAP-Rule" id="MF_03228"/>
    </source>
</evidence>
<comment type="subcellular location">
    <subcellularLocation>
        <location evidence="3">Cytoplasm</location>
    </subcellularLocation>
</comment>
<dbReference type="HAMAP" id="MF_03228">
    <property type="entry name" value="But_CoA_trans"/>
    <property type="match status" value="1"/>
</dbReference>
<sequence length="445" mass="49816">MKYLETYKNKMVTAKDAAKIVKSGDWVHYGNFVMAPLGFDKSLSERRDELKDVKISAVCFPGIAEVAKCDPLREHFIFNDWHFSGGSRVLHDKELCYYIPMVYHEGPFIYEKYLNPDVFVTTTSKMDDKGYFNFSVSNSIHSSVAKKAKIVIIEVNEEAPICLGGNNESIHISDVDFIIQENSKPLIEVMSPEPDDVDQKVAEYIVELIENGSIIQLGIGAMPNAVGKMIAKSDLKDLGGHTEMLVDAYVDMYESGVMTGKCKKFDKEKMVYTFAMGSQKLYDFINRNPACASYQVDYTNDPFIASKHDKLIAVNNAIEVDLYGQVCSESYGTRHITGTGGQLDFIYSAFHSIGGKGIICMSSKASNKDGKSNYRIVPTIKNGGIVTVPRSIVNYIVTEYGVVNLKGKTTWQRAELLIDIAHPDSRDELIKEAEKMKIWVKSNKK</sequence>
<dbReference type="Gene3D" id="3.30.750.70">
    <property type="entry name" value="4-hydroxybutyrate coenzyme like domains"/>
    <property type="match status" value="1"/>
</dbReference>
<organism evidence="6 7">
    <name type="scientific">Sedimentibacter acidaminivorans</name>
    <dbReference type="NCBI Taxonomy" id="913099"/>
    <lineage>
        <taxon>Bacteria</taxon>
        <taxon>Bacillati</taxon>
        <taxon>Bacillota</taxon>
        <taxon>Tissierellia</taxon>
        <taxon>Sedimentibacter</taxon>
    </lineage>
</organism>
<dbReference type="InterPro" id="IPR003702">
    <property type="entry name" value="ActCoA_hydro_N"/>
</dbReference>
<evidence type="ECO:0000256" key="1">
    <source>
        <dbReference type="ARBA" id="ARBA00009632"/>
    </source>
</evidence>
<keyword evidence="3" id="KW-0963">Cytoplasm</keyword>
<keyword evidence="3" id="KW-0276">Fatty acid metabolism</keyword>
<evidence type="ECO:0000259" key="4">
    <source>
        <dbReference type="Pfam" id="PF02550"/>
    </source>
</evidence>
<evidence type="ECO:0000256" key="2">
    <source>
        <dbReference type="ARBA" id="ARBA00022679"/>
    </source>
</evidence>
<keyword evidence="7" id="KW-1185">Reference proteome</keyword>
<gene>
    <name evidence="6" type="ORF">J2Z76_000782</name>
</gene>
<dbReference type="InterPro" id="IPR037171">
    <property type="entry name" value="NagB/RpiA_transferase-like"/>
</dbReference>
<comment type="pathway">
    <text evidence="3">Lipid metabolism; butanoate metabolism.</text>
</comment>
<dbReference type="PANTHER" id="PTHR21432">
    <property type="entry name" value="ACETYL-COA HYDROLASE-RELATED"/>
    <property type="match status" value="1"/>
</dbReference>
<dbReference type="Proteomes" id="UP001519342">
    <property type="component" value="Unassembled WGS sequence"/>
</dbReference>
<name>A0ABS4GB68_9FIRM</name>
<keyword evidence="3" id="KW-0443">Lipid metabolism</keyword>
<feature type="binding site" evidence="3">
    <location>
        <begin position="218"/>
        <end position="222"/>
    </location>
    <ligand>
        <name>CoA</name>
        <dbReference type="ChEBI" id="CHEBI:57287"/>
    </ligand>
</feature>
<keyword evidence="2 3" id="KW-0808">Transferase</keyword>
<dbReference type="InterPro" id="IPR038460">
    <property type="entry name" value="AcetylCoA_hyd_C_sf"/>
</dbReference>
<feature type="active site" description="5-glutamyl coenzyme A thioester intermediate" evidence="3">
    <location>
        <position position="243"/>
    </location>
</feature>
<comment type="caution">
    <text evidence="6">The sequence shown here is derived from an EMBL/GenBank/DDBJ whole genome shotgun (WGS) entry which is preliminary data.</text>
</comment>
<accession>A0ABS4GB68</accession>
<feature type="domain" description="Acetyl-CoA hydrolase/transferase C-terminal" evidence="5">
    <location>
        <begin position="277"/>
        <end position="433"/>
    </location>
</feature>
<dbReference type="Gene3D" id="3.40.1080.20">
    <property type="entry name" value="Acetyl-CoA hydrolase/transferase C-terminal domain"/>
    <property type="match status" value="1"/>
</dbReference>
<feature type="domain" description="Acetyl-CoA hydrolase/transferase N-terminal" evidence="4">
    <location>
        <begin position="5"/>
        <end position="185"/>
    </location>
</feature>
<reference evidence="6 7" key="1">
    <citation type="submission" date="2021-03" db="EMBL/GenBank/DDBJ databases">
        <title>Genomic Encyclopedia of Type Strains, Phase IV (KMG-IV): sequencing the most valuable type-strain genomes for metagenomic binning, comparative biology and taxonomic classification.</title>
        <authorList>
            <person name="Goeker M."/>
        </authorList>
    </citation>
    <scope>NUCLEOTIDE SEQUENCE [LARGE SCALE GENOMIC DNA]</scope>
    <source>
        <strain evidence="6 7">DSM 24004</strain>
    </source>
</reference>